<accession>A0A6P1Y480</accession>
<name>A0A6P1Y480_9SPIR</name>
<protein>
    <submittedName>
        <fullName evidence="1">Uncharacterized protein</fullName>
    </submittedName>
</protein>
<sequence length="63" mass="6842">MEKNIKKESATFLAVEEHAANLQVPAPVFQAVMQAQNWAAGKKVEKTEFEKAVNAFLNAPIGG</sequence>
<dbReference type="RefSeq" id="WP_162664580.1">
    <property type="nucleotide sequence ID" value="NZ_CP048020.1"/>
</dbReference>
<dbReference type="KEGG" id="trz:GWP43_13500"/>
<gene>
    <name evidence="1" type="ORF">GWP43_13500</name>
</gene>
<reference evidence="1 2" key="1">
    <citation type="submission" date="2020-01" db="EMBL/GenBank/DDBJ databases">
        <title>Complete genome sequence of a human oral phylogroup 1 Treponema sp. strain ATCC 700766, originally isolated from periodontitis dental plaque.</title>
        <authorList>
            <person name="Chan Y."/>
            <person name="Huo Y.-B."/>
            <person name="Yu X.-L."/>
            <person name="Zeng H."/>
            <person name="Leung W.-K."/>
            <person name="Watt R.M."/>
        </authorList>
    </citation>
    <scope>NUCLEOTIDE SEQUENCE [LARGE SCALE GENOMIC DNA]</scope>
    <source>
        <strain evidence="1 2">OMZ 804</strain>
    </source>
</reference>
<evidence type="ECO:0000313" key="2">
    <source>
        <dbReference type="Proteomes" id="UP000464374"/>
    </source>
</evidence>
<dbReference type="AlphaFoldDB" id="A0A6P1Y480"/>
<organism evidence="1 2">
    <name type="scientific">Treponema vincentii</name>
    <dbReference type="NCBI Taxonomy" id="69710"/>
    <lineage>
        <taxon>Bacteria</taxon>
        <taxon>Pseudomonadati</taxon>
        <taxon>Spirochaetota</taxon>
        <taxon>Spirochaetia</taxon>
        <taxon>Spirochaetales</taxon>
        <taxon>Treponemataceae</taxon>
        <taxon>Treponema</taxon>
    </lineage>
</organism>
<dbReference type="EMBL" id="CP048020">
    <property type="protein sequence ID" value="QHX44305.1"/>
    <property type="molecule type" value="Genomic_DNA"/>
</dbReference>
<proteinExistence type="predicted"/>
<evidence type="ECO:0000313" key="1">
    <source>
        <dbReference type="EMBL" id="QHX44305.1"/>
    </source>
</evidence>
<dbReference type="Proteomes" id="UP000464374">
    <property type="component" value="Chromosome"/>
</dbReference>